<name>C1LHQ6_SCHJA</name>
<protein>
    <submittedName>
        <fullName evidence="2">Uncharacterized protein</fullName>
    </submittedName>
</protein>
<evidence type="ECO:0000256" key="1">
    <source>
        <dbReference type="SAM" id="SignalP"/>
    </source>
</evidence>
<proteinExistence type="evidence at transcript level"/>
<reference evidence="2" key="1">
    <citation type="journal article" date="2009" name="Nature">
        <title>The Schistosoma japonicum genome reveals features of host-parasite interplay.</title>
        <authorList>
            <person name="Liu F."/>
            <person name="Zhou Y."/>
            <person name="Wang Z.Q."/>
            <person name="Lu G."/>
            <person name="Zheng H."/>
            <person name="Brindley P.J."/>
            <person name="McManus D.P."/>
            <person name="Blair D."/>
            <person name="Zhang Q.H."/>
            <person name="Zhong Y."/>
            <person name="Wang S."/>
            <person name="Han Z.G."/>
            <person name="Chen Z."/>
        </authorList>
    </citation>
    <scope>NUCLEOTIDE SEQUENCE</scope>
    <source>
        <strain evidence="2">Anhui</strain>
    </source>
</reference>
<keyword evidence="1" id="KW-0732">Signal</keyword>
<feature type="chain" id="PRO_5002910007" evidence="1">
    <location>
        <begin position="25"/>
        <end position="152"/>
    </location>
</feature>
<evidence type="ECO:0000313" key="2">
    <source>
        <dbReference type="EMBL" id="CAX74234.1"/>
    </source>
</evidence>
<dbReference type="EMBL" id="FN318505">
    <property type="protein sequence ID" value="CAX74234.1"/>
    <property type="molecule type" value="mRNA"/>
</dbReference>
<reference evidence="2" key="2">
    <citation type="submission" date="2009-03" db="EMBL/GenBank/DDBJ databases">
        <authorList>
            <person name="Gang L."/>
        </authorList>
    </citation>
    <scope>NUCLEOTIDE SEQUENCE</scope>
    <source>
        <strain evidence="2">Anhui</strain>
    </source>
</reference>
<dbReference type="AlphaFoldDB" id="C1LHQ6"/>
<accession>C1LHQ6</accession>
<feature type="signal peptide" evidence="1">
    <location>
        <begin position="1"/>
        <end position="24"/>
    </location>
</feature>
<dbReference type="Pfam" id="PF11291">
    <property type="entry name" value="DUF3091"/>
    <property type="match status" value="1"/>
</dbReference>
<dbReference type="InterPro" id="IPR021442">
    <property type="entry name" value="DUF3091"/>
</dbReference>
<sequence length="152" mass="18070">MLSSSSSMLYINVLLLVLIHSSIQIVLVDEHKPNLTSARKNLIQVLNKLRTAYPKERRNIYDYDKCYTLMQGKDNSKKLYETMKRFEEEIRRDYAVFPEKVFEEIMKYTEDFKRLSDNVVGLENAITKYEFERFHRSTLLRNVETTCLQLTA</sequence>
<organism evidence="2">
    <name type="scientific">Schistosoma japonicum</name>
    <name type="common">Blood fluke</name>
    <dbReference type="NCBI Taxonomy" id="6182"/>
    <lineage>
        <taxon>Eukaryota</taxon>
        <taxon>Metazoa</taxon>
        <taxon>Spiralia</taxon>
        <taxon>Lophotrochozoa</taxon>
        <taxon>Platyhelminthes</taxon>
        <taxon>Trematoda</taxon>
        <taxon>Digenea</taxon>
        <taxon>Strigeidida</taxon>
        <taxon>Schistosomatoidea</taxon>
        <taxon>Schistosomatidae</taxon>
        <taxon>Schistosoma</taxon>
    </lineage>
</organism>